<evidence type="ECO:0000259" key="1">
    <source>
        <dbReference type="Pfam" id="PF01636"/>
    </source>
</evidence>
<evidence type="ECO:0000313" key="2">
    <source>
        <dbReference type="EMBL" id="MFC4009475.1"/>
    </source>
</evidence>
<keyword evidence="3" id="KW-1185">Reference proteome</keyword>
<protein>
    <submittedName>
        <fullName evidence="2">Phosphotransferase enzyme family protein</fullName>
    </submittedName>
</protein>
<gene>
    <name evidence="2" type="ORF">ACFOY2_19775</name>
</gene>
<sequence length="312" mass="33394">MTVVTADVVRAMADVARVFRLGKPLGPPVYAARGELGLIWRLDTEGGSWAVKELLSPVDEGVARADTAFQHAAADAGVRLPRPVLTSEGDVLLRGRFRVYEWVDLVVGEQVTGAELGAVTARLHRVGHPASGTVLPWFSEPVGRAGWQALLAAGGEWEQALGRVLPELIALDDLVVAPDGGHVTTCHCDVGVGNVRRAADGGVIVLDWENCGPARPGWELAKILLDLPQDEAVAAYSAYRASGGPEVISGPGDFSMAIAEHGHLLEFYARRALSEQESPDNRARARDRVSTMLSRPLTTKKIDTLLAALRRP</sequence>
<dbReference type="InterPro" id="IPR002575">
    <property type="entry name" value="Aminoglycoside_PTrfase"/>
</dbReference>
<accession>A0ABV8G8S5</accession>
<name>A0ABV8G8S5_9ACTN</name>
<feature type="domain" description="Aminoglycoside phosphotransferase" evidence="1">
    <location>
        <begin position="39"/>
        <end position="243"/>
    </location>
</feature>
<dbReference type="SUPFAM" id="SSF56112">
    <property type="entry name" value="Protein kinase-like (PK-like)"/>
    <property type="match status" value="1"/>
</dbReference>
<dbReference type="InterPro" id="IPR011009">
    <property type="entry name" value="Kinase-like_dom_sf"/>
</dbReference>
<comment type="caution">
    <text evidence="2">The sequence shown here is derived from an EMBL/GenBank/DDBJ whole genome shotgun (WGS) entry which is preliminary data.</text>
</comment>
<proteinExistence type="predicted"/>
<dbReference type="RefSeq" id="WP_379529519.1">
    <property type="nucleotide sequence ID" value="NZ_JBHSBI010000009.1"/>
</dbReference>
<dbReference type="Gene3D" id="3.90.1200.10">
    <property type="match status" value="1"/>
</dbReference>
<evidence type="ECO:0000313" key="3">
    <source>
        <dbReference type="Proteomes" id="UP001595851"/>
    </source>
</evidence>
<dbReference type="Pfam" id="PF01636">
    <property type="entry name" value="APH"/>
    <property type="match status" value="1"/>
</dbReference>
<dbReference type="EMBL" id="JBHSBI010000009">
    <property type="protein sequence ID" value="MFC4009475.1"/>
    <property type="molecule type" value="Genomic_DNA"/>
</dbReference>
<dbReference type="Proteomes" id="UP001595851">
    <property type="component" value="Unassembled WGS sequence"/>
</dbReference>
<reference evidence="3" key="1">
    <citation type="journal article" date="2019" name="Int. J. Syst. Evol. Microbiol.">
        <title>The Global Catalogue of Microorganisms (GCM) 10K type strain sequencing project: providing services to taxonomists for standard genome sequencing and annotation.</title>
        <authorList>
            <consortium name="The Broad Institute Genomics Platform"/>
            <consortium name="The Broad Institute Genome Sequencing Center for Infectious Disease"/>
            <person name="Wu L."/>
            <person name="Ma J."/>
        </authorList>
    </citation>
    <scope>NUCLEOTIDE SEQUENCE [LARGE SCALE GENOMIC DNA]</scope>
    <source>
        <strain evidence="3">TBRC 1276</strain>
    </source>
</reference>
<organism evidence="2 3">
    <name type="scientific">Nonomuraea purpurea</name>
    <dbReference type="NCBI Taxonomy" id="1849276"/>
    <lineage>
        <taxon>Bacteria</taxon>
        <taxon>Bacillati</taxon>
        <taxon>Actinomycetota</taxon>
        <taxon>Actinomycetes</taxon>
        <taxon>Streptosporangiales</taxon>
        <taxon>Streptosporangiaceae</taxon>
        <taxon>Nonomuraea</taxon>
    </lineage>
</organism>